<dbReference type="Proteomes" id="UP001155901">
    <property type="component" value="Unassembled WGS sequence"/>
</dbReference>
<dbReference type="EMBL" id="JAHTGR010000016">
    <property type="protein sequence ID" value="MBV6324372.1"/>
    <property type="molecule type" value="Genomic_DNA"/>
</dbReference>
<reference evidence="1" key="1">
    <citation type="submission" date="2021-07" db="EMBL/GenBank/DDBJ databases">
        <title>Characterization of violacein-producing bacteria and related species.</title>
        <authorList>
            <person name="Wilson H.S."/>
            <person name="De Leon M.E."/>
        </authorList>
    </citation>
    <scope>NUCLEOTIDE SEQUENCE</scope>
    <source>
        <strain evidence="1">HSC-15S17</strain>
    </source>
</reference>
<dbReference type="AlphaFoldDB" id="A0AA41L7I6"/>
<comment type="caution">
    <text evidence="1">The sequence shown here is derived from an EMBL/GenBank/DDBJ whole genome shotgun (WGS) entry which is preliminary data.</text>
</comment>
<accession>A0AA41L7I6</accession>
<dbReference type="Proteomes" id="UP001162889">
    <property type="component" value="Unassembled WGS sequence"/>
</dbReference>
<evidence type="ECO:0000313" key="1">
    <source>
        <dbReference type="EMBL" id="MBV6324372.1"/>
    </source>
</evidence>
<keyword evidence="4" id="KW-1185">Reference proteome</keyword>
<evidence type="ECO:0000313" key="4">
    <source>
        <dbReference type="Proteomes" id="UP001162889"/>
    </source>
</evidence>
<dbReference type="EMBL" id="JALJZU010000002">
    <property type="protein sequence ID" value="MCP2007234.1"/>
    <property type="molecule type" value="Genomic_DNA"/>
</dbReference>
<dbReference type="RefSeq" id="WP_217945293.1">
    <property type="nucleotide sequence ID" value="NZ_JAHTGR010000016.1"/>
</dbReference>
<sequence>MLKKMLAALASMTVTQKTFAPKALSEALLDFGSEIDRLRADFDELRLKLENKK</sequence>
<gene>
    <name evidence="1" type="ORF">KVP70_25890</name>
    <name evidence="2" type="ORF">L1274_000927</name>
</gene>
<evidence type="ECO:0000313" key="2">
    <source>
        <dbReference type="EMBL" id="MCP2007234.1"/>
    </source>
</evidence>
<protein>
    <submittedName>
        <fullName evidence="1">Uncharacterized protein</fullName>
    </submittedName>
</protein>
<reference evidence="2" key="2">
    <citation type="submission" date="2022-03" db="EMBL/GenBank/DDBJ databases">
        <title>Genome Encyclopedia of Bacteria and Archaea VI: Functional Genomics of Type Strains.</title>
        <authorList>
            <person name="Whitman W."/>
        </authorList>
    </citation>
    <scope>NUCLEOTIDE SEQUENCE</scope>
    <source>
        <strain evidence="2">HSC-15S17</strain>
    </source>
</reference>
<evidence type="ECO:0000313" key="3">
    <source>
        <dbReference type="Proteomes" id="UP001155901"/>
    </source>
</evidence>
<organism evidence="1 3">
    <name type="scientific">Duganella violaceipulchra</name>
    <dbReference type="NCBI Taxonomy" id="2849652"/>
    <lineage>
        <taxon>Bacteria</taxon>
        <taxon>Pseudomonadati</taxon>
        <taxon>Pseudomonadota</taxon>
        <taxon>Betaproteobacteria</taxon>
        <taxon>Burkholderiales</taxon>
        <taxon>Oxalobacteraceae</taxon>
        <taxon>Telluria group</taxon>
        <taxon>Duganella</taxon>
    </lineage>
</organism>
<name>A0AA41L7I6_9BURK</name>
<proteinExistence type="predicted"/>